<dbReference type="EMBL" id="LSFN01000035">
    <property type="protein sequence ID" value="OAB72487.1"/>
    <property type="molecule type" value="Genomic_DNA"/>
</dbReference>
<dbReference type="AlphaFoldDB" id="A0A162RJV1"/>
<dbReference type="Proteomes" id="UP000077134">
    <property type="component" value="Unassembled WGS sequence"/>
</dbReference>
<evidence type="ECO:0000313" key="2">
    <source>
        <dbReference type="Proteomes" id="UP000077134"/>
    </source>
</evidence>
<proteinExistence type="predicted"/>
<keyword evidence="2" id="KW-1185">Reference proteome</keyword>
<reference evidence="1 2" key="1">
    <citation type="submission" date="2016-02" db="EMBL/GenBank/DDBJ databases">
        <title>Paenibacillus sp. LPB0068, isolated from Crassostrea gigas.</title>
        <authorList>
            <person name="Shin S.-K."/>
            <person name="Yi H."/>
        </authorList>
    </citation>
    <scope>NUCLEOTIDE SEQUENCE [LARGE SCALE GENOMIC DNA]</scope>
    <source>
        <strain evidence="1 2">LPB0068</strain>
    </source>
</reference>
<comment type="caution">
    <text evidence="1">The sequence shown here is derived from an EMBL/GenBank/DDBJ whole genome shotgun (WGS) entry which is preliminary data.</text>
</comment>
<dbReference type="KEGG" id="pcx:LPB68_10025"/>
<protein>
    <submittedName>
        <fullName evidence="1">Uncharacterized protein</fullName>
    </submittedName>
</protein>
<gene>
    <name evidence="1" type="ORF">PNBC_16470</name>
</gene>
<organism evidence="1 2">
    <name type="scientific">Paenibacillus crassostreae</name>
    <dbReference type="NCBI Taxonomy" id="1763538"/>
    <lineage>
        <taxon>Bacteria</taxon>
        <taxon>Bacillati</taxon>
        <taxon>Bacillota</taxon>
        <taxon>Bacilli</taxon>
        <taxon>Bacillales</taxon>
        <taxon>Paenibacillaceae</taxon>
        <taxon>Paenibacillus</taxon>
    </lineage>
</organism>
<evidence type="ECO:0000313" key="1">
    <source>
        <dbReference type="EMBL" id="OAB72487.1"/>
    </source>
</evidence>
<name>A0A162RJV1_9BACL</name>
<sequence>MSTEITGTQMNLIILISRWNHTSWTELSYNFLFKHILPLDSIPSILFIKLIMNIAGLKTNNEDCSFIICLCVI</sequence>
<accession>A0A162RJV1</accession>